<name>A0A086ADJ0_9FLAO</name>
<dbReference type="PANTHER" id="PTHR43280">
    <property type="entry name" value="ARAC-FAMILY TRANSCRIPTIONAL REGULATOR"/>
    <property type="match status" value="1"/>
</dbReference>
<proteinExistence type="predicted"/>
<organism evidence="5 6">
    <name type="scientific">Chryseobacterium soli</name>
    <dbReference type="NCBI Taxonomy" id="445961"/>
    <lineage>
        <taxon>Bacteria</taxon>
        <taxon>Pseudomonadati</taxon>
        <taxon>Bacteroidota</taxon>
        <taxon>Flavobacteriia</taxon>
        <taxon>Flavobacteriales</taxon>
        <taxon>Weeksellaceae</taxon>
        <taxon>Chryseobacterium group</taxon>
        <taxon>Chryseobacterium</taxon>
    </lineage>
</organism>
<dbReference type="InterPro" id="IPR037923">
    <property type="entry name" value="HTH-like"/>
</dbReference>
<evidence type="ECO:0000259" key="4">
    <source>
        <dbReference type="PROSITE" id="PS01124"/>
    </source>
</evidence>
<dbReference type="RefSeq" id="WP_034709611.1">
    <property type="nucleotide sequence ID" value="NZ_JPRH01000001.1"/>
</dbReference>
<dbReference type="Gene3D" id="1.10.10.60">
    <property type="entry name" value="Homeodomain-like"/>
    <property type="match status" value="1"/>
</dbReference>
<sequence length="292" mass="34503">MSKNKRFTFANPDFTGMNHIQELIEIEITELTEWQDRFRTNSFFELVFILKGKGIQSMEYKTRNYQKDDFFLLPYSKCHAYEITEPTTFLFIRFTEHYFKNLNNTSIDYLQWYSRLNYIIGFYDFSTGLPVADEKDKNLVKKLFEIIWNEKAKPSEYSETVTANSLSSLLTIISSKLNPEVSQKNDSKFSEIIRHINQNIIDENKLSVVYLSERFNISNKYFSEYFKRNSHESLKEYIQKTKLQIAVNRIQCTQTPLQEIAWSLGFTDGSHLNKSLKKHFGLTASLLRKAKK</sequence>
<dbReference type="Pfam" id="PF12833">
    <property type="entry name" value="HTH_18"/>
    <property type="match status" value="1"/>
</dbReference>
<dbReference type="GO" id="GO:0003700">
    <property type="term" value="F:DNA-binding transcription factor activity"/>
    <property type="evidence" value="ECO:0007669"/>
    <property type="project" value="InterPro"/>
</dbReference>
<dbReference type="AlphaFoldDB" id="A0A086ADJ0"/>
<keyword evidence="2" id="KW-0238">DNA-binding</keyword>
<dbReference type="eggNOG" id="COG4977">
    <property type="taxonomic scope" value="Bacteria"/>
</dbReference>
<keyword evidence="1" id="KW-0805">Transcription regulation</keyword>
<keyword evidence="3" id="KW-0804">Transcription</keyword>
<dbReference type="PROSITE" id="PS01124">
    <property type="entry name" value="HTH_ARAC_FAMILY_2"/>
    <property type="match status" value="1"/>
</dbReference>
<keyword evidence="6" id="KW-1185">Reference proteome</keyword>
<dbReference type="EMBL" id="JPRH01000001">
    <property type="protein sequence ID" value="KFF14754.1"/>
    <property type="molecule type" value="Genomic_DNA"/>
</dbReference>
<dbReference type="SMART" id="SM00342">
    <property type="entry name" value="HTH_ARAC"/>
    <property type="match status" value="1"/>
</dbReference>
<evidence type="ECO:0000313" key="5">
    <source>
        <dbReference type="EMBL" id="KFF14754.1"/>
    </source>
</evidence>
<dbReference type="SUPFAM" id="SSF46689">
    <property type="entry name" value="Homeodomain-like"/>
    <property type="match status" value="1"/>
</dbReference>
<dbReference type="InterPro" id="IPR009057">
    <property type="entry name" value="Homeodomain-like_sf"/>
</dbReference>
<accession>A0A086ADJ0</accession>
<dbReference type="SUPFAM" id="SSF51215">
    <property type="entry name" value="Regulatory protein AraC"/>
    <property type="match status" value="1"/>
</dbReference>
<dbReference type="GO" id="GO:0043565">
    <property type="term" value="F:sequence-specific DNA binding"/>
    <property type="evidence" value="ECO:0007669"/>
    <property type="project" value="InterPro"/>
</dbReference>
<dbReference type="OrthoDB" id="636258at2"/>
<gene>
    <name evidence="5" type="ORF">IW15_04800</name>
</gene>
<evidence type="ECO:0000313" key="6">
    <source>
        <dbReference type="Proteomes" id="UP000028705"/>
    </source>
</evidence>
<dbReference type="STRING" id="445961.IW15_04800"/>
<evidence type="ECO:0000256" key="3">
    <source>
        <dbReference type="ARBA" id="ARBA00023163"/>
    </source>
</evidence>
<feature type="domain" description="HTH araC/xylS-type" evidence="4">
    <location>
        <begin position="190"/>
        <end position="290"/>
    </location>
</feature>
<evidence type="ECO:0000256" key="1">
    <source>
        <dbReference type="ARBA" id="ARBA00023015"/>
    </source>
</evidence>
<comment type="caution">
    <text evidence="5">The sequence shown here is derived from an EMBL/GenBank/DDBJ whole genome shotgun (WGS) entry which is preliminary data.</text>
</comment>
<dbReference type="InterPro" id="IPR018060">
    <property type="entry name" value="HTH_AraC"/>
</dbReference>
<dbReference type="Proteomes" id="UP000028705">
    <property type="component" value="Unassembled WGS sequence"/>
</dbReference>
<reference evidence="5 6" key="1">
    <citation type="submission" date="2014-07" db="EMBL/GenBank/DDBJ databases">
        <title>Genome of Chryseobacterium soli DSM 19298.</title>
        <authorList>
            <person name="Stropko S.J."/>
            <person name="Pipes S.E."/>
            <person name="Newman J."/>
        </authorList>
    </citation>
    <scope>NUCLEOTIDE SEQUENCE [LARGE SCALE GENOMIC DNA]</scope>
    <source>
        <strain evidence="5 6">DSM 19298</strain>
    </source>
</reference>
<protein>
    <recommendedName>
        <fullName evidence="4">HTH araC/xylS-type domain-containing protein</fullName>
    </recommendedName>
</protein>
<evidence type="ECO:0000256" key="2">
    <source>
        <dbReference type="ARBA" id="ARBA00023125"/>
    </source>
</evidence>
<dbReference type="PANTHER" id="PTHR43280:SF2">
    <property type="entry name" value="HTH-TYPE TRANSCRIPTIONAL REGULATOR EXSA"/>
    <property type="match status" value="1"/>
</dbReference>